<dbReference type="GeneID" id="93424045"/>
<evidence type="ECO:0000256" key="1">
    <source>
        <dbReference type="SAM" id="Phobius"/>
    </source>
</evidence>
<dbReference type="Proteomes" id="UP000244925">
    <property type="component" value="Unassembled WGS sequence"/>
</dbReference>
<evidence type="ECO:0000313" key="3">
    <source>
        <dbReference type="Proteomes" id="UP000244925"/>
    </source>
</evidence>
<name>A0A2V1IT94_9BACT</name>
<keyword evidence="1" id="KW-0812">Transmembrane</keyword>
<feature type="transmembrane region" description="Helical" evidence="1">
    <location>
        <begin position="325"/>
        <end position="348"/>
    </location>
</feature>
<dbReference type="RefSeq" id="WP_107035775.1">
    <property type="nucleotide sequence ID" value="NZ_CAONGC010000047.1"/>
</dbReference>
<gene>
    <name evidence="2" type="ORF">C5O25_05710</name>
</gene>
<dbReference type="EMBL" id="PUBV01000009">
    <property type="protein sequence ID" value="PWB07858.1"/>
    <property type="molecule type" value="Genomic_DNA"/>
</dbReference>
<accession>A0A2V1IT94</accession>
<organism evidence="2 3">
    <name type="scientific">Paramuribaculum intestinale</name>
    <dbReference type="NCBI Taxonomy" id="2094151"/>
    <lineage>
        <taxon>Bacteria</taxon>
        <taxon>Pseudomonadati</taxon>
        <taxon>Bacteroidota</taxon>
        <taxon>Bacteroidia</taxon>
        <taxon>Bacteroidales</taxon>
        <taxon>Muribaculaceae</taxon>
        <taxon>Paramuribaculum</taxon>
    </lineage>
</organism>
<reference evidence="3" key="1">
    <citation type="submission" date="2018-02" db="EMBL/GenBank/DDBJ databases">
        <authorList>
            <person name="Clavel T."/>
            <person name="Strowig T."/>
        </authorList>
    </citation>
    <scope>NUCLEOTIDE SEQUENCE [LARGE SCALE GENOMIC DNA]</scope>
    <source>
        <strain evidence="3">DSM 100764</strain>
    </source>
</reference>
<evidence type="ECO:0000313" key="2">
    <source>
        <dbReference type="EMBL" id="PWB07858.1"/>
    </source>
</evidence>
<feature type="transmembrane region" description="Helical" evidence="1">
    <location>
        <begin position="271"/>
        <end position="304"/>
    </location>
</feature>
<dbReference type="AlphaFoldDB" id="A0A2V1IT94"/>
<proteinExistence type="predicted"/>
<protein>
    <recommendedName>
        <fullName evidence="4">ABC transporter permease</fullName>
    </recommendedName>
</protein>
<sequence length="400" mass="42272">MTTDRRILGQLLRRNISIGQLAAFAASSLIGLVIISTAVRFYTDITAPAASDGATDFLVISHGVKGLGSLTDGTDGFSADEIDRLRRQPWVKRLGTFTTAGFSVSAGIDIGPGNGMSTALFLESLPDEFVDADPSQWHYTPGVSETVPIVISKDYLALYNFGFAASRGLPQISDTMSGLLPINLTVSGNGLRHTFKARIAGFSNRLNTIAVPQSFMDWANGIYADAAAPRTPSRIMVETTNPGDPAIKTYLSDNGYELGGDKAFGGRASQIAGVLTAIVIGVGIVIVLLSFGLLLLSVWLLLYKNRYTTTLLMLEGYSPAQISGYYIRLIATVNAILLVIAVVAMTAISRLWSAPLAGAGITGGSPLTAIACAAAITLLLTAGALIAVRRTIIRSFSPRH</sequence>
<feature type="transmembrane region" description="Helical" evidence="1">
    <location>
        <begin position="368"/>
        <end position="388"/>
    </location>
</feature>
<keyword evidence="3" id="KW-1185">Reference proteome</keyword>
<feature type="transmembrane region" description="Helical" evidence="1">
    <location>
        <begin position="21"/>
        <end position="42"/>
    </location>
</feature>
<evidence type="ECO:0008006" key="4">
    <source>
        <dbReference type="Google" id="ProtNLM"/>
    </source>
</evidence>
<keyword evidence="1" id="KW-0472">Membrane</keyword>
<keyword evidence="1" id="KW-1133">Transmembrane helix</keyword>
<comment type="caution">
    <text evidence="2">The sequence shown here is derived from an EMBL/GenBank/DDBJ whole genome shotgun (WGS) entry which is preliminary data.</text>
</comment>